<evidence type="ECO:0000313" key="2">
    <source>
        <dbReference type="EMBL" id="MFC6759913.1"/>
    </source>
</evidence>
<evidence type="ECO:0000313" key="3">
    <source>
        <dbReference type="Proteomes" id="UP001596353"/>
    </source>
</evidence>
<gene>
    <name evidence="2" type="ORF">ACFQFQ_11085</name>
</gene>
<keyword evidence="1" id="KW-0732">Signal</keyword>
<feature type="signal peptide" evidence="1">
    <location>
        <begin position="1"/>
        <end position="25"/>
    </location>
</feature>
<comment type="caution">
    <text evidence="2">The sequence shown here is derived from an EMBL/GenBank/DDBJ whole genome shotgun (WGS) entry which is preliminary data.</text>
</comment>
<feature type="chain" id="PRO_5046675207" evidence="1">
    <location>
        <begin position="26"/>
        <end position="176"/>
    </location>
</feature>
<organism evidence="2 3">
    <name type="scientific">Sulfitobacter porphyrae</name>
    <dbReference type="NCBI Taxonomy" id="1246864"/>
    <lineage>
        <taxon>Bacteria</taxon>
        <taxon>Pseudomonadati</taxon>
        <taxon>Pseudomonadota</taxon>
        <taxon>Alphaproteobacteria</taxon>
        <taxon>Rhodobacterales</taxon>
        <taxon>Roseobacteraceae</taxon>
        <taxon>Sulfitobacter</taxon>
    </lineage>
</organism>
<keyword evidence="3" id="KW-1185">Reference proteome</keyword>
<dbReference type="EMBL" id="JBHSWG010000001">
    <property type="protein sequence ID" value="MFC6759913.1"/>
    <property type="molecule type" value="Genomic_DNA"/>
</dbReference>
<proteinExistence type="predicted"/>
<sequence length="176" mass="18304">MFNNLKKLGLAAGVSLLALTSYANAADLPPISSIDVGTTYAAATDANAAEKFPDITTDLQEAIAKRVPTSSDAADSRIRVELRKVSLNGNTMLNDAGEFNELEGVVSIESDDGSSTGSRSFPVSIAALSADTQAPEGTVLIQPSTDDFYNVMIGAFADRVAEELGNVNTGGDTVTR</sequence>
<reference evidence="3" key="1">
    <citation type="journal article" date="2019" name="Int. J. Syst. Evol. Microbiol.">
        <title>The Global Catalogue of Microorganisms (GCM) 10K type strain sequencing project: providing services to taxonomists for standard genome sequencing and annotation.</title>
        <authorList>
            <consortium name="The Broad Institute Genomics Platform"/>
            <consortium name="The Broad Institute Genome Sequencing Center for Infectious Disease"/>
            <person name="Wu L."/>
            <person name="Ma J."/>
        </authorList>
    </citation>
    <scope>NUCLEOTIDE SEQUENCE [LARGE SCALE GENOMIC DNA]</scope>
    <source>
        <strain evidence="3">CCUG 66188</strain>
    </source>
</reference>
<dbReference type="Proteomes" id="UP001596353">
    <property type="component" value="Unassembled WGS sequence"/>
</dbReference>
<protein>
    <submittedName>
        <fullName evidence="2">Uncharacterized protein</fullName>
    </submittedName>
</protein>
<accession>A0ABW2B3G8</accession>
<evidence type="ECO:0000256" key="1">
    <source>
        <dbReference type="SAM" id="SignalP"/>
    </source>
</evidence>
<name>A0ABW2B3G8_9RHOB</name>